<evidence type="ECO:0000313" key="3">
    <source>
        <dbReference type="Proteomes" id="UP001059597"/>
    </source>
</evidence>
<dbReference type="SUPFAM" id="SSF160631">
    <property type="entry name" value="SMI1/KNR4-like"/>
    <property type="match status" value="1"/>
</dbReference>
<evidence type="ECO:0000259" key="1">
    <source>
        <dbReference type="SMART" id="SM00860"/>
    </source>
</evidence>
<keyword evidence="3" id="KW-1185">Reference proteome</keyword>
<organism evidence="2 3">
    <name type="scientific">Streptomyces nigrescens</name>
    <dbReference type="NCBI Taxonomy" id="1920"/>
    <lineage>
        <taxon>Bacteria</taxon>
        <taxon>Bacillati</taxon>
        <taxon>Actinomycetota</taxon>
        <taxon>Actinomycetes</taxon>
        <taxon>Kitasatosporales</taxon>
        <taxon>Streptomycetaceae</taxon>
        <taxon>Streptomyces</taxon>
    </lineage>
</organism>
<feature type="domain" description="Knr4/Smi1-like" evidence="1">
    <location>
        <begin position="38"/>
        <end position="220"/>
    </location>
</feature>
<dbReference type="Gene3D" id="3.40.1580.10">
    <property type="entry name" value="SMI1/KNR4-like"/>
    <property type="match status" value="1"/>
</dbReference>
<sequence>MTEQTWTGVRERVLRLRSAPGAAQVFGYHGHGFALADPLTADELADVERWLGVPLPDAYREFLREVGAGGAGPAYGVFSLRRAADGGWEWVGDGGNLTTPARLTEPFPLAGPDAELLDALEAERPDEADFQSAEEYEEAEEAWWDRWETLMWSDDRTVGAICLCHIGCAERRWLVVSGPEQGRIWADARCDGVDMQPLRLGSGEGTPATFRSWYLEWLEQAERTAADAARTAERAATDGAAMAG</sequence>
<name>A0ABN6R4Z6_STRNI</name>
<gene>
    <name evidence="2" type="ORF">HEK616_51160</name>
</gene>
<dbReference type="EMBL" id="AP026073">
    <property type="protein sequence ID" value="BDM71629.1"/>
    <property type="molecule type" value="Genomic_DNA"/>
</dbReference>
<dbReference type="InterPro" id="IPR018958">
    <property type="entry name" value="Knr4/Smi1-like_dom"/>
</dbReference>
<dbReference type="Proteomes" id="UP001059597">
    <property type="component" value="Chromosome"/>
</dbReference>
<accession>A0ABN6R4Z6</accession>
<dbReference type="SMART" id="SM00860">
    <property type="entry name" value="SMI1_KNR4"/>
    <property type="match status" value="1"/>
</dbReference>
<evidence type="ECO:0000313" key="2">
    <source>
        <dbReference type="EMBL" id="BDM71629.1"/>
    </source>
</evidence>
<protein>
    <recommendedName>
        <fullName evidence="1">Knr4/Smi1-like domain-containing protein</fullName>
    </recommendedName>
</protein>
<dbReference type="RefSeq" id="WP_261955195.1">
    <property type="nucleotide sequence ID" value="NZ_AP026073.1"/>
</dbReference>
<dbReference type="InterPro" id="IPR037883">
    <property type="entry name" value="Knr4/Smi1-like_sf"/>
</dbReference>
<dbReference type="Pfam" id="PF09346">
    <property type="entry name" value="SMI1_KNR4"/>
    <property type="match status" value="1"/>
</dbReference>
<proteinExistence type="predicted"/>
<reference evidence="2" key="1">
    <citation type="submission" date="2022-06" db="EMBL/GenBank/DDBJ databases">
        <title>Complete genome sequence of Streptomyces nigrescens HEK616.</title>
        <authorList>
            <person name="Asamizu S."/>
            <person name="Onaka H."/>
        </authorList>
    </citation>
    <scope>NUCLEOTIDE SEQUENCE</scope>
    <source>
        <strain evidence="2">HEK616</strain>
    </source>
</reference>